<name>A0A1C7IAF9_9FIRM</name>
<dbReference type="PANTHER" id="PTHR47504:SF5">
    <property type="entry name" value="RIGHT ORIGIN-BINDING PROTEIN"/>
    <property type="match status" value="1"/>
</dbReference>
<evidence type="ECO:0000313" key="5">
    <source>
        <dbReference type="EMBL" id="ANU76647.1"/>
    </source>
</evidence>
<evidence type="ECO:0000313" key="6">
    <source>
        <dbReference type="Proteomes" id="UP000092574"/>
    </source>
</evidence>
<organism evidence="5 6">
    <name type="scientific">Blautia pseudococcoides</name>
    <dbReference type="NCBI Taxonomy" id="1796616"/>
    <lineage>
        <taxon>Bacteria</taxon>
        <taxon>Bacillati</taxon>
        <taxon>Bacillota</taxon>
        <taxon>Clostridia</taxon>
        <taxon>Lachnospirales</taxon>
        <taxon>Lachnospiraceae</taxon>
        <taxon>Blautia</taxon>
    </lineage>
</organism>
<dbReference type="PANTHER" id="PTHR47504">
    <property type="entry name" value="RIGHT ORIGIN-BINDING PROTEIN"/>
    <property type="match status" value="1"/>
</dbReference>
<dbReference type="PROSITE" id="PS01124">
    <property type="entry name" value="HTH_ARAC_FAMILY_2"/>
    <property type="match status" value="1"/>
</dbReference>
<reference evidence="5" key="1">
    <citation type="submission" date="2017-04" db="EMBL/GenBank/DDBJ databases">
        <title>Complete Genome Sequences of Twelve Strains of a Stable Defined Moderately Diverse Mouse Microbiota 2 (sDMDMm2).</title>
        <authorList>
            <person name="Uchimura Y."/>
            <person name="Wyss M."/>
            <person name="Brugiroux S."/>
            <person name="Limenitakis J.P."/>
            <person name="Stecher B."/>
            <person name="McCoy K.D."/>
            <person name="Macpherson A.J."/>
        </authorList>
    </citation>
    <scope>NUCLEOTIDE SEQUENCE</scope>
    <source>
        <strain evidence="5">YL58</strain>
    </source>
</reference>
<dbReference type="SUPFAM" id="SSF46689">
    <property type="entry name" value="Homeodomain-like"/>
    <property type="match status" value="2"/>
</dbReference>
<proteinExistence type="predicted"/>
<dbReference type="SMART" id="SM00871">
    <property type="entry name" value="AraC_E_bind"/>
    <property type="match status" value="1"/>
</dbReference>
<dbReference type="AlphaFoldDB" id="A0A1C7IAF9"/>
<dbReference type="KEGG" id="byl:A4V09_13250"/>
<keyword evidence="3" id="KW-0804">Transcription</keyword>
<dbReference type="STRING" id="1796616.A4V09_13250"/>
<dbReference type="EMBL" id="CP015405">
    <property type="protein sequence ID" value="ANU76647.1"/>
    <property type="molecule type" value="Genomic_DNA"/>
</dbReference>
<dbReference type="Pfam" id="PF12833">
    <property type="entry name" value="HTH_18"/>
    <property type="match status" value="1"/>
</dbReference>
<dbReference type="InterPro" id="IPR010499">
    <property type="entry name" value="AraC_E-bd"/>
</dbReference>
<keyword evidence="2" id="KW-0238">DNA-binding</keyword>
<dbReference type="GO" id="GO:0003700">
    <property type="term" value="F:DNA-binding transcription factor activity"/>
    <property type="evidence" value="ECO:0007669"/>
    <property type="project" value="InterPro"/>
</dbReference>
<dbReference type="InterPro" id="IPR009057">
    <property type="entry name" value="Homeodomain-like_sf"/>
</dbReference>
<dbReference type="SMART" id="SM00342">
    <property type="entry name" value="HTH_ARAC"/>
    <property type="match status" value="1"/>
</dbReference>
<keyword evidence="1" id="KW-0805">Transcription regulation</keyword>
<dbReference type="GO" id="GO:0043565">
    <property type="term" value="F:sequence-specific DNA binding"/>
    <property type="evidence" value="ECO:0007669"/>
    <property type="project" value="InterPro"/>
</dbReference>
<dbReference type="InterPro" id="IPR018062">
    <property type="entry name" value="HTH_AraC-typ_CS"/>
</dbReference>
<dbReference type="SUPFAM" id="SSF55136">
    <property type="entry name" value="Probable bacterial effector-binding domain"/>
    <property type="match status" value="1"/>
</dbReference>
<evidence type="ECO:0000256" key="3">
    <source>
        <dbReference type="ARBA" id="ARBA00023163"/>
    </source>
</evidence>
<dbReference type="Pfam" id="PF06445">
    <property type="entry name" value="GyrI-like"/>
    <property type="match status" value="1"/>
</dbReference>
<evidence type="ECO:0000256" key="2">
    <source>
        <dbReference type="ARBA" id="ARBA00023125"/>
    </source>
</evidence>
<gene>
    <name evidence="5" type="ORF">A4V09_13250</name>
</gene>
<keyword evidence="6" id="KW-1185">Reference proteome</keyword>
<evidence type="ECO:0000256" key="1">
    <source>
        <dbReference type="ARBA" id="ARBA00023015"/>
    </source>
</evidence>
<feature type="domain" description="HTH araC/xylS-type" evidence="4">
    <location>
        <begin position="8"/>
        <end position="106"/>
    </location>
</feature>
<dbReference type="InterPro" id="IPR011256">
    <property type="entry name" value="Reg_factor_effector_dom_sf"/>
</dbReference>
<dbReference type="InterPro" id="IPR018060">
    <property type="entry name" value="HTH_AraC"/>
</dbReference>
<evidence type="ECO:0000259" key="4">
    <source>
        <dbReference type="PROSITE" id="PS01124"/>
    </source>
</evidence>
<dbReference type="Gene3D" id="1.10.10.60">
    <property type="entry name" value="Homeodomain-like"/>
    <property type="match status" value="2"/>
</dbReference>
<dbReference type="InterPro" id="IPR050959">
    <property type="entry name" value="MarA-like"/>
</dbReference>
<protein>
    <submittedName>
        <fullName evidence="5">AraC family transcriptional regulator</fullName>
    </submittedName>
</protein>
<dbReference type="Proteomes" id="UP000092574">
    <property type="component" value="Chromosome"/>
</dbReference>
<dbReference type="Gene3D" id="3.20.80.10">
    <property type="entry name" value="Regulatory factor, effector binding domain"/>
    <property type="match status" value="1"/>
</dbReference>
<dbReference type="PROSITE" id="PS00041">
    <property type="entry name" value="HTH_ARAC_FAMILY_1"/>
    <property type="match status" value="1"/>
</dbReference>
<accession>A0A1C7IAF9</accession>
<sequence>MEWLTNLSNAIEYIENNLDKEISYDEAARIECCSTYYFQRMFTYVAGITLADYIRRRRMSQAAFELQRTEKKVVDVAFEYGYSSPTSFNRAFQSVHGITPAAAKSRGSLLNAYPPIKFSVEVTGGSAMSYHIEDKEEMRIVGIRTPLVEDMEENHRNVPEFWNNTLKGAGFSQICGLSTEEPKGILGITVYENPQNFFYYIAAATDAPVPVGMYEYKIPAATWVVFENDGRYKESVQSVFKRFYKEWLLFSGYEYAGLPDIEVYPISDGKAINGYSQVWIAVKKEKEN</sequence>
<dbReference type="OrthoDB" id="9801123at2"/>
<dbReference type="InterPro" id="IPR029442">
    <property type="entry name" value="GyrI-like"/>
</dbReference>
<dbReference type="RefSeq" id="WP_065542808.1">
    <property type="nucleotide sequence ID" value="NZ_CP015405.2"/>
</dbReference>